<evidence type="ECO:0000256" key="2">
    <source>
        <dbReference type="ARBA" id="ARBA00022475"/>
    </source>
</evidence>
<keyword evidence="3 7" id="KW-0812">Transmembrane</keyword>
<evidence type="ECO:0000313" key="9">
    <source>
        <dbReference type="EMBL" id="OVE84434.1"/>
    </source>
</evidence>
<gene>
    <name evidence="9" type="ORF">B2G88_08470</name>
</gene>
<dbReference type="PANTHER" id="PTHR33406">
    <property type="entry name" value="MEMBRANE PROTEIN MJ1562-RELATED"/>
    <property type="match status" value="1"/>
</dbReference>
<feature type="domain" description="SSD" evidence="8">
    <location>
        <begin position="346"/>
        <end position="463"/>
    </location>
</feature>
<feature type="transmembrane region" description="Helical" evidence="7">
    <location>
        <begin position="732"/>
        <end position="754"/>
    </location>
</feature>
<evidence type="ECO:0000256" key="7">
    <source>
        <dbReference type="SAM" id="Phobius"/>
    </source>
</evidence>
<feature type="transmembrane region" description="Helical" evidence="7">
    <location>
        <begin position="415"/>
        <end position="436"/>
    </location>
</feature>
<reference evidence="9 10" key="1">
    <citation type="submission" date="2017-02" db="EMBL/GenBank/DDBJ databases">
        <title>Natronthermophilus aegyptiacus gen. nov.,sp. nov., an aerobic, extremely halophilic alkalithermophilic archaeon isolated from the athalassohaline Wadi An Natrun, Egypt.</title>
        <authorList>
            <person name="Zhao B."/>
        </authorList>
    </citation>
    <scope>NUCLEOTIDE SEQUENCE [LARGE SCALE GENOMIC DNA]</scope>
    <source>
        <strain evidence="9 10">CGMCC 1.3597</strain>
    </source>
</reference>
<feature type="transmembrane region" description="Helical" evidence="7">
    <location>
        <begin position="319"/>
        <end position="337"/>
    </location>
</feature>
<dbReference type="Pfam" id="PF03176">
    <property type="entry name" value="MMPL"/>
    <property type="match status" value="2"/>
</dbReference>
<evidence type="ECO:0000256" key="6">
    <source>
        <dbReference type="SAM" id="MobiDB-lite"/>
    </source>
</evidence>
<feature type="region of interest" description="Disordered" evidence="6">
    <location>
        <begin position="1"/>
        <end position="25"/>
    </location>
</feature>
<keyword evidence="5 7" id="KW-0472">Membrane</keyword>
<accession>A0A202E885</accession>
<evidence type="ECO:0000313" key="10">
    <source>
        <dbReference type="Proteomes" id="UP000196084"/>
    </source>
</evidence>
<feature type="domain" description="SSD" evidence="8">
    <location>
        <begin position="729"/>
        <end position="887"/>
    </location>
</feature>
<keyword evidence="4 7" id="KW-1133">Transmembrane helix</keyword>
<organism evidence="9 10">
    <name type="scientific">Natronolimnobius baerhuensis</name>
    <dbReference type="NCBI Taxonomy" id="253108"/>
    <lineage>
        <taxon>Archaea</taxon>
        <taxon>Methanobacteriati</taxon>
        <taxon>Methanobacteriota</taxon>
        <taxon>Stenosarchaea group</taxon>
        <taxon>Halobacteria</taxon>
        <taxon>Halobacteriales</taxon>
        <taxon>Natrialbaceae</taxon>
        <taxon>Natronolimnobius</taxon>
    </lineage>
</organism>
<comment type="caution">
    <text evidence="9">The sequence shown here is derived from an EMBL/GenBank/DDBJ whole genome shotgun (WGS) entry which is preliminary data.</text>
</comment>
<dbReference type="Proteomes" id="UP000196084">
    <property type="component" value="Unassembled WGS sequence"/>
</dbReference>
<dbReference type="RefSeq" id="WP_087714523.1">
    <property type="nucleotide sequence ID" value="NZ_MWPH01000002.1"/>
</dbReference>
<dbReference type="EMBL" id="MWPH01000002">
    <property type="protein sequence ID" value="OVE84434.1"/>
    <property type="molecule type" value="Genomic_DNA"/>
</dbReference>
<dbReference type="InterPro" id="IPR000731">
    <property type="entry name" value="SSD"/>
</dbReference>
<feature type="compositionally biased region" description="Basic and acidic residues" evidence="6">
    <location>
        <begin position="39"/>
        <end position="87"/>
    </location>
</feature>
<dbReference type="Gene3D" id="1.20.1640.10">
    <property type="entry name" value="Multidrug efflux transporter AcrB transmembrane domain"/>
    <property type="match status" value="2"/>
</dbReference>
<dbReference type="GO" id="GO:0005886">
    <property type="term" value="C:plasma membrane"/>
    <property type="evidence" value="ECO:0007669"/>
    <property type="project" value="UniProtKB-SubCell"/>
</dbReference>
<keyword evidence="10" id="KW-1185">Reference proteome</keyword>
<dbReference type="InterPro" id="IPR004869">
    <property type="entry name" value="MMPL_dom"/>
</dbReference>
<proteinExistence type="predicted"/>
<keyword evidence="2" id="KW-1003">Cell membrane</keyword>
<feature type="transmembrane region" description="Helical" evidence="7">
    <location>
        <begin position="442"/>
        <end position="463"/>
    </location>
</feature>
<evidence type="ECO:0000259" key="8">
    <source>
        <dbReference type="PROSITE" id="PS50156"/>
    </source>
</evidence>
<dbReference type="PANTHER" id="PTHR33406:SF13">
    <property type="entry name" value="MEMBRANE PROTEIN YDFJ"/>
    <property type="match status" value="1"/>
</dbReference>
<feature type="transmembrane region" description="Helical" evidence="7">
    <location>
        <begin position="98"/>
        <end position="119"/>
    </location>
</feature>
<feature type="transmembrane region" description="Helical" evidence="7">
    <location>
        <begin position="372"/>
        <end position="394"/>
    </location>
</feature>
<dbReference type="InterPro" id="IPR050545">
    <property type="entry name" value="Mycobact_MmpL"/>
</dbReference>
<dbReference type="AlphaFoldDB" id="A0A202E885"/>
<sequence>MTNADRPGSAPDNSDEASAADASRPRGVIGRLAAFDLRSRIGSTDDGRTGTDSRTRAETKTNADTKPDSSGRKSDESGGNRGEDPFTRRINPLITNRPWTVVFVFILLTALFLGGAMVGGGDQEAGTDQFTEGTEQQEAFDDMQENFDRGTRDSGGTTAQLFITDDRNVLSEPSLLRMLEFQDRIENEDGLRVASSTSPASLVAMELEPTAETAEAQIRAVESASQRQLNTAIADADENAGLPVSTDFTPESASANVAQIAVTYDTPPNADTDDHAVLQFSTQDLANEIDGFDTDENVVIFGDAILEEEMLQLLGDTSIVVFPAAIVLILFFLLVAYRDPIDLGLGLAALLMTMIWTFGFMGIANIPFSDSLLVVFPLLLAVGIDFGIHIINRYREERIAGASIRDAMGITTTQLTTALLIVTLTTVFSFAANLVSEMTRDFGIVAAAGMIFTFLIFGVFLPAGKVGFDRLREGTRFPTFGSTPLGSEGSLMGRVLPVGVYIARFVPVVFVVAILLIGLGAGAYGTGVDTEFDDEAFFPDEDRIEQYKSLPGPLAPGDYTFMTVLKHMEEDFEQGMEGSVTVYIDDPGLRDDGALGDIDRALENPPDAFETGENNRVTEANSILSVIDQQAAADPAFAQTVARYDSSGNEVPDRELDAVYDHLFDDHESAAMDRMTTDRSASRIDIPIHVDAEQDEAVAAAGDVADSLSLDATPTGQLVIFEGVIEQTTESAITSLLVAFVLTMVFLVLSYWWLEGRAVYGVINLVPVLLAVALLAGTMRLLDIPLSPINAPILSVSIGLGVDYTVHLMHRFVDEYEDSDDLEQALLVTVRGTGGALTGSMLTTVCGLGVLYLALIPLIMEFGLLLALGVFYAWLASIVVLPSTIVVWDRLDQRYGSLEFDQLFESRS</sequence>
<comment type="subcellular location">
    <subcellularLocation>
        <location evidence="1">Cell membrane</location>
        <topology evidence="1">Multi-pass membrane protein</topology>
    </subcellularLocation>
</comment>
<feature type="transmembrane region" description="Helical" evidence="7">
    <location>
        <begin position="836"/>
        <end position="855"/>
    </location>
</feature>
<dbReference type="PROSITE" id="PS50156">
    <property type="entry name" value="SSD"/>
    <property type="match status" value="2"/>
</dbReference>
<protein>
    <submittedName>
        <fullName evidence="9">Patched family protein</fullName>
    </submittedName>
</protein>
<feature type="transmembrane region" description="Helical" evidence="7">
    <location>
        <begin position="501"/>
        <end position="524"/>
    </location>
</feature>
<name>A0A202E885_9EURY</name>
<evidence type="ECO:0000256" key="5">
    <source>
        <dbReference type="ARBA" id="ARBA00023136"/>
    </source>
</evidence>
<dbReference type="SUPFAM" id="SSF82866">
    <property type="entry name" value="Multidrug efflux transporter AcrB transmembrane domain"/>
    <property type="match status" value="2"/>
</dbReference>
<evidence type="ECO:0000256" key="3">
    <source>
        <dbReference type="ARBA" id="ARBA00022692"/>
    </source>
</evidence>
<feature type="transmembrane region" description="Helical" evidence="7">
    <location>
        <begin position="761"/>
        <end position="782"/>
    </location>
</feature>
<feature type="region of interest" description="Disordered" evidence="6">
    <location>
        <begin position="39"/>
        <end position="89"/>
    </location>
</feature>
<evidence type="ECO:0000256" key="4">
    <source>
        <dbReference type="ARBA" id="ARBA00022989"/>
    </source>
</evidence>
<feature type="transmembrane region" description="Helical" evidence="7">
    <location>
        <begin position="862"/>
        <end position="888"/>
    </location>
</feature>
<dbReference type="OrthoDB" id="42357at2157"/>
<feature type="transmembrane region" description="Helical" evidence="7">
    <location>
        <begin position="344"/>
        <end position="366"/>
    </location>
</feature>
<feature type="compositionally biased region" description="Low complexity" evidence="6">
    <location>
        <begin position="9"/>
        <end position="22"/>
    </location>
</feature>
<evidence type="ECO:0000256" key="1">
    <source>
        <dbReference type="ARBA" id="ARBA00004651"/>
    </source>
</evidence>